<evidence type="ECO:0000256" key="1">
    <source>
        <dbReference type="ARBA" id="ARBA00022649"/>
    </source>
</evidence>
<reference evidence="7 8" key="1">
    <citation type="journal article" date="2016" name="Nat. Commun.">
        <title>Thousands of microbial genomes shed light on interconnected biogeochemical processes in an aquifer system.</title>
        <authorList>
            <person name="Anantharaman K."/>
            <person name="Brown C.T."/>
            <person name="Hug L.A."/>
            <person name="Sharon I."/>
            <person name="Castelle C.J."/>
            <person name="Probst A.J."/>
            <person name="Thomas B.C."/>
            <person name="Singh A."/>
            <person name="Wilkins M.J."/>
            <person name="Karaoz U."/>
            <person name="Brodie E.L."/>
            <person name="Williams K.H."/>
            <person name="Hubbard S.S."/>
            <person name="Banfield J.F."/>
        </authorList>
    </citation>
    <scope>NUCLEOTIDE SEQUENCE [LARGE SCALE GENOMIC DNA]</scope>
</reference>
<evidence type="ECO:0000313" key="8">
    <source>
        <dbReference type="Proteomes" id="UP000178082"/>
    </source>
</evidence>
<comment type="caution">
    <text evidence="7">The sequence shown here is derived from an EMBL/GenBank/DDBJ whole genome shotgun (WGS) entry which is preliminary data.</text>
</comment>
<dbReference type="InterPro" id="IPR051749">
    <property type="entry name" value="PINc/VapC_TA_RNase"/>
</dbReference>
<dbReference type="PANTHER" id="PTHR42740:SF1">
    <property type="entry name" value="RIBONUCLEASE VAPC3"/>
    <property type="match status" value="1"/>
</dbReference>
<dbReference type="Gene3D" id="3.40.50.1010">
    <property type="entry name" value="5'-nuclease"/>
    <property type="match status" value="1"/>
</dbReference>
<keyword evidence="5" id="KW-0460">Magnesium</keyword>
<evidence type="ECO:0000256" key="5">
    <source>
        <dbReference type="ARBA" id="ARBA00022842"/>
    </source>
</evidence>
<protein>
    <recommendedName>
        <fullName evidence="6">PIN domain-containing protein</fullName>
    </recommendedName>
</protein>
<dbReference type="PANTHER" id="PTHR42740">
    <property type="entry name" value="RIBONUCLEASE VAPC3"/>
    <property type="match status" value="1"/>
</dbReference>
<evidence type="ECO:0000313" key="7">
    <source>
        <dbReference type="EMBL" id="OGL53363.1"/>
    </source>
</evidence>
<evidence type="ECO:0000256" key="3">
    <source>
        <dbReference type="ARBA" id="ARBA00022723"/>
    </source>
</evidence>
<proteinExistence type="predicted"/>
<sequence>MKVIVDTDIYIDYFNKGTHEEIFLRDGYFKYLAPIIITELLAGCKRDEERKIIEKLRYISEKSNRIVLHPLQDYITAGNILNTLKRKMGYDVKKSASLTNDVFIAISAWKIGAILFTKNGKDFKAIQSYIPFKLEIVEQTS</sequence>
<keyword evidence="1" id="KW-1277">Toxin-antitoxin system</keyword>
<dbReference type="GO" id="GO:0016787">
    <property type="term" value="F:hydrolase activity"/>
    <property type="evidence" value="ECO:0007669"/>
    <property type="project" value="UniProtKB-KW"/>
</dbReference>
<name>A0A1F7SHT4_9BACT</name>
<keyword evidence="2" id="KW-0540">Nuclease</keyword>
<dbReference type="EMBL" id="MGDI01000025">
    <property type="protein sequence ID" value="OGL53363.1"/>
    <property type="molecule type" value="Genomic_DNA"/>
</dbReference>
<accession>A0A1F7SHT4</accession>
<organism evidence="7 8">
    <name type="scientific">Candidatus Schekmanbacteria bacterium RIFCSPLOWO2_12_FULL_38_15</name>
    <dbReference type="NCBI Taxonomy" id="1817883"/>
    <lineage>
        <taxon>Bacteria</taxon>
        <taxon>Candidatus Schekmaniibacteriota</taxon>
    </lineage>
</organism>
<dbReference type="SUPFAM" id="SSF88723">
    <property type="entry name" value="PIN domain-like"/>
    <property type="match status" value="1"/>
</dbReference>
<dbReference type="InterPro" id="IPR029060">
    <property type="entry name" value="PIN-like_dom_sf"/>
</dbReference>
<keyword evidence="3" id="KW-0479">Metal-binding</keyword>
<dbReference type="InterPro" id="IPR002716">
    <property type="entry name" value="PIN_dom"/>
</dbReference>
<evidence type="ECO:0000256" key="4">
    <source>
        <dbReference type="ARBA" id="ARBA00022801"/>
    </source>
</evidence>
<dbReference type="AlphaFoldDB" id="A0A1F7SHT4"/>
<dbReference type="STRING" id="1817883.A3G31_07620"/>
<dbReference type="Pfam" id="PF01850">
    <property type="entry name" value="PIN"/>
    <property type="match status" value="1"/>
</dbReference>
<keyword evidence="4" id="KW-0378">Hydrolase</keyword>
<evidence type="ECO:0000256" key="2">
    <source>
        <dbReference type="ARBA" id="ARBA00022722"/>
    </source>
</evidence>
<gene>
    <name evidence="7" type="ORF">A3G31_07620</name>
</gene>
<dbReference type="Proteomes" id="UP000178082">
    <property type="component" value="Unassembled WGS sequence"/>
</dbReference>
<dbReference type="GO" id="GO:0004540">
    <property type="term" value="F:RNA nuclease activity"/>
    <property type="evidence" value="ECO:0007669"/>
    <property type="project" value="TreeGrafter"/>
</dbReference>
<feature type="domain" description="PIN" evidence="6">
    <location>
        <begin position="3"/>
        <end position="126"/>
    </location>
</feature>
<evidence type="ECO:0000259" key="6">
    <source>
        <dbReference type="Pfam" id="PF01850"/>
    </source>
</evidence>
<dbReference type="GO" id="GO:0046872">
    <property type="term" value="F:metal ion binding"/>
    <property type="evidence" value="ECO:0007669"/>
    <property type="project" value="UniProtKB-KW"/>
</dbReference>